<feature type="signal peptide" evidence="2">
    <location>
        <begin position="1"/>
        <end position="19"/>
    </location>
</feature>
<keyword evidence="2" id="KW-0732">Signal</keyword>
<evidence type="ECO:0000313" key="4">
    <source>
        <dbReference type="Proteomes" id="UP000030151"/>
    </source>
</evidence>
<proteinExistence type="predicted"/>
<evidence type="ECO:0000256" key="1">
    <source>
        <dbReference type="SAM" id="MobiDB-lite"/>
    </source>
</evidence>
<name>A0A0A1US48_9HYPO</name>
<feature type="compositionally biased region" description="Basic and acidic residues" evidence="1">
    <location>
        <begin position="200"/>
        <end position="220"/>
    </location>
</feature>
<sequence>MFSIKLAILSLFLAGSTLAMPAADPNEDLGCPSSPLSEANNTSSSAALQKLNETCYEDLWGDYDVKILDLDINHDGKDAICKDISQEYLKCQGETCGKRVLKSGGECLRYAWQASKQFKKEAKQSQKDTEQPQTDPNQSENDTCTEKSEEDTEESQTDPNQSENDTCTEKSEEDTEESQKDTEQSENDTCTEKSEEDTEESQKDTEESQKDTEQPQKDPEQSENDTCTEGSEEDAEQPQKAAEKSPEKFIDFFSECFQKVVNGPAEIEAAFSAAVGVFNSCQKSRTKCDSELRKSANVYMDSQNPGEDGNCRRHISQSIQPCTIFLFNNKPLDGSIEKGFRDCVNNRVETSAKDKECSVEDQNIEG</sequence>
<feature type="chain" id="PRO_5001991934" evidence="2">
    <location>
        <begin position="20"/>
        <end position="366"/>
    </location>
</feature>
<feature type="compositionally biased region" description="Polar residues" evidence="1">
    <location>
        <begin position="131"/>
        <end position="142"/>
    </location>
</feature>
<gene>
    <name evidence="3" type="ORF">X797_008402</name>
</gene>
<dbReference type="EMBL" id="JELW01000026">
    <property type="protein sequence ID" value="EXU98455.1"/>
    <property type="molecule type" value="Genomic_DNA"/>
</dbReference>
<evidence type="ECO:0000256" key="2">
    <source>
        <dbReference type="SAM" id="SignalP"/>
    </source>
</evidence>
<comment type="caution">
    <text evidence="3">The sequence shown here is derived from an EMBL/GenBank/DDBJ whole genome shotgun (WGS) entry which is preliminary data.</text>
</comment>
<dbReference type="HOGENOM" id="CLU_797125_0_0_1"/>
<accession>A0A0A1US48</accession>
<dbReference type="AlphaFoldDB" id="A0A0A1US48"/>
<feature type="compositionally biased region" description="Basic and acidic residues" evidence="1">
    <location>
        <begin position="121"/>
        <end position="130"/>
    </location>
</feature>
<reference evidence="3 4" key="1">
    <citation type="submission" date="2014-02" db="EMBL/GenBank/DDBJ databases">
        <title>The genome sequence of the entomopathogenic fungus Metarhizium robertsii ARSEF 2575.</title>
        <authorList>
            <person name="Giuliano Garisto Donzelli B."/>
            <person name="Roe B.A."/>
            <person name="Macmil S.L."/>
            <person name="Krasnoff S.B."/>
            <person name="Gibson D.M."/>
        </authorList>
    </citation>
    <scope>NUCLEOTIDE SEQUENCE [LARGE SCALE GENOMIC DNA]</scope>
    <source>
        <strain evidence="3 4">ARSEF 2575</strain>
    </source>
</reference>
<dbReference type="Proteomes" id="UP000030151">
    <property type="component" value="Unassembled WGS sequence"/>
</dbReference>
<protein>
    <submittedName>
        <fullName evidence="3">Uncharacterized protein</fullName>
    </submittedName>
</protein>
<evidence type="ECO:0000313" key="3">
    <source>
        <dbReference type="EMBL" id="EXU98455.1"/>
    </source>
</evidence>
<organism evidence="3 4">
    <name type="scientific">Metarhizium robertsii</name>
    <dbReference type="NCBI Taxonomy" id="568076"/>
    <lineage>
        <taxon>Eukaryota</taxon>
        <taxon>Fungi</taxon>
        <taxon>Dikarya</taxon>
        <taxon>Ascomycota</taxon>
        <taxon>Pezizomycotina</taxon>
        <taxon>Sordariomycetes</taxon>
        <taxon>Hypocreomycetidae</taxon>
        <taxon>Hypocreales</taxon>
        <taxon>Clavicipitaceae</taxon>
        <taxon>Metarhizium</taxon>
    </lineage>
</organism>
<feature type="region of interest" description="Disordered" evidence="1">
    <location>
        <begin position="121"/>
        <end position="245"/>
    </location>
</feature>
<dbReference type="OrthoDB" id="10382539at2759"/>